<accession>A0A2H3BUI7</accession>
<feature type="compositionally biased region" description="Low complexity" evidence="1">
    <location>
        <begin position="105"/>
        <end position="118"/>
    </location>
</feature>
<evidence type="ECO:0000256" key="1">
    <source>
        <dbReference type="SAM" id="MobiDB-lite"/>
    </source>
</evidence>
<dbReference type="InterPro" id="IPR009563">
    <property type="entry name" value="SSSCA1"/>
</dbReference>
<dbReference type="Proteomes" id="UP000218334">
    <property type="component" value="Unassembled WGS sequence"/>
</dbReference>
<gene>
    <name evidence="2" type="ORF">ARMSODRAFT_953019</name>
</gene>
<evidence type="ECO:0000313" key="2">
    <source>
        <dbReference type="EMBL" id="PBK72624.1"/>
    </source>
</evidence>
<dbReference type="EMBL" id="KZ293421">
    <property type="protein sequence ID" value="PBK72624.1"/>
    <property type="molecule type" value="Genomic_DNA"/>
</dbReference>
<protein>
    <recommendedName>
        <fullName evidence="4">Sjogrens syndrome scleroderma autoantigen 1 family protein</fullName>
    </recommendedName>
</protein>
<organism evidence="2 3">
    <name type="scientific">Armillaria solidipes</name>
    <dbReference type="NCBI Taxonomy" id="1076256"/>
    <lineage>
        <taxon>Eukaryota</taxon>
        <taxon>Fungi</taxon>
        <taxon>Dikarya</taxon>
        <taxon>Basidiomycota</taxon>
        <taxon>Agaricomycotina</taxon>
        <taxon>Agaricomycetes</taxon>
        <taxon>Agaricomycetidae</taxon>
        <taxon>Agaricales</taxon>
        <taxon>Marasmiineae</taxon>
        <taxon>Physalacriaceae</taxon>
        <taxon>Armillaria</taxon>
    </lineage>
</organism>
<proteinExistence type="predicted"/>
<dbReference type="InterPro" id="IPR051888">
    <property type="entry name" value="UPF0148_domain"/>
</dbReference>
<evidence type="ECO:0000313" key="3">
    <source>
        <dbReference type="Proteomes" id="UP000218334"/>
    </source>
</evidence>
<dbReference type="PANTHER" id="PTHR16537:SF1">
    <property type="entry name" value="PROTEIN ZNRD2"/>
    <property type="match status" value="1"/>
</dbReference>
<evidence type="ECO:0008006" key="4">
    <source>
        <dbReference type="Google" id="ProtNLM"/>
    </source>
</evidence>
<reference evidence="3" key="1">
    <citation type="journal article" date="2017" name="Nat. Ecol. Evol.">
        <title>Genome expansion and lineage-specific genetic innovations in the forest pathogenic fungi Armillaria.</title>
        <authorList>
            <person name="Sipos G."/>
            <person name="Prasanna A.N."/>
            <person name="Walter M.C."/>
            <person name="O'Connor E."/>
            <person name="Balint B."/>
            <person name="Krizsan K."/>
            <person name="Kiss B."/>
            <person name="Hess J."/>
            <person name="Varga T."/>
            <person name="Slot J."/>
            <person name="Riley R."/>
            <person name="Boka B."/>
            <person name="Rigling D."/>
            <person name="Barry K."/>
            <person name="Lee J."/>
            <person name="Mihaltcheva S."/>
            <person name="LaButti K."/>
            <person name="Lipzen A."/>
            <person name="Waldron R."/>
            <person name="Moloney N.M."/>
            <person name="Sperisen C."/>
            <person name="Kredics L."/>
            <person name="Vagvoelgyi C."/>
            <person name="Patrignani A."/>
            <person name="Fitzpatrick D."/>
            <person name="Nagy I."/>
            <person name="Doyle S."/>
            <person name="Anderson J.B."/>
            <person name="Grigoriev I.V."/>
            <person name="Gueldener U."/>
            <person name="Muensterkoetter M."/>
            <person name="Nagy L.G."/>
        </authorList>
    </citation>
    <scope>NUCLEOTIDE SEQUENCE [LARGE SCALE GENOMIC DNA]</scope>
    <source>
        <strain evidence="3">28-4</strain>
    </source>
</reference>
<feature type="region of interest" description="Disordered" evidence="1">
    <location>
        <begin position="100"/>
        <end position="159"/>
    </location>
</feature>
<sequence>MPVERGNTIFGCLTLRYVRGHKLGNAGDHLLIFPLIHHYRSCEMKEISERLGEYMLKGWVLTDRTCQNAGCNVPLMRSPNGQTPVVHYCASCDEKPGTPANLPPVSTTSSSSSASSVSQITRISTPPTEVSSGLSSPIFVLPPETEESRRRREQSDMASAELGKRLLQGWAMLGDECPNAQCFGVPLVRPPKTATHDSNKECVVCGSVYMTETDWAGREHLVLLDPAQPQTEKTATEVKPVPKLSTPSPKNFVKSVPPASTAITHRPDTHLNTTLPLLRDATKALEHTLQMLTLKLIALSDGRLPMDPLAISNTADAISKTTQALTHVKQLEWSEMQNLAV</sequence>
<keyword evidence="3" id="KW-1185">Reference proteome</keyword>
<feature type="compositionally biased region" description="Polar residues" evidence="1">
    <location>
        <begin position="119"/>
        <end position="135"/>
    </location>
</feature>
<name>A0A2H3BUI7_9AGAR</name>
<dbReference type="STRING" id="1076256.A0A2H3BUI7"/>
<feature type="region of interest" description="Disordered" evidence="1">
    <location>
        <begin position="230"/>
        <end position="253"/>
    </location>
</feature>
<dbReference type="PANTHER" id="PTHR16537">
    <property type="entry name" value="SJOEGREN SYNDROME/SCLERODERMA AUTOANTIGEN 1"/>
    <property type="match status" value="1"/>
</dbReference>
<dbReference type="Pfam" id="PF06677">
    <property type="entry name" value="Auto_anti-p27"/>
    <property type="match status" value="2"/>
</dbReference>
<feature type="compositionally biased region" description="Basic and acidic residues" evidence="1">
    <location>
        <begin position="146"/>
        <end position="155"/>
    </location>
</feature>
<dbReference type="AlphaFoldDB" id="A0A2H3BUI7"/>